<dbReference type="VEuPathDB" id="TriTrypDB:TcYC6_0084190"/>
<dbReference type="VEuPathDB" id="TriTrypDB:TcCLB.510155.130"/>
<dbReference type="EMBL" id="PRFC01000034">
    <property type="protein sequence ID" value="PWV14615.1"/>
    <property type="molecule type" value="Genomic_DNA"/>
</dbReference>
<dbReference type="VEuPathDB" id="TriTrypDB:Tc_MARK_2126"/>
<evidence type="ECO:0000313" key="3">
    <source>
        <dbReference type="Proteomes" id="UP000246078"/>
    </source>
</evidence>
<organism evidence="2 3">
    <name type="scientific">Trypanosoma cruzi</name>
    <dbReference type="NCBI Taxonomy" id="5693"/>
    <lineage>
        <taxon>Eukaryota</taxon>
        <taxon>Discoba</taxon>
        <taxon>Euglenozoa</taxon>
        <taxon>Kinetoplastea</taxon>
        <taxon>Metakinetoplastina</taxon>
        <taxon>Trypanosomatida</taxon>
        <taxon>Trypanosomatidae</taxon>
        <taxon>Trypanosoma</taxon>
        <taxon>Schizotrypanum</taxon>
    </lineage>
</organism>
<sequence>MRWLPAQLRGCGTGRRDHIAAVVARTFFLQRCHASSTASTFGARDGEGLNNRDTGKPRRSSRGGTSSHRPKFARRGGGEGQQLGESKKEEEGASATTIQGGNNSSGGFSLGNGMEVQQPALSPFVEEDKIGVNDVFCGRNEARAFNEDALVSAIEGMHQTLASTSPPFFRGAPVVGASSCGMTSNAKLAKALQRWPEVLHRLRAIALPLLLKASDTTPPSVSSVAEACQALTEALIVVDDVSRTTGMRAERMFPATLVVALWSCLPRFYLQAQHFSRAPHAHGSLAPALAEGLPSFWWEFKNARRALALRTRELNDLLLPSDLVRVLVCMEQCGALSDDIIGPIGTQLLRRHKTSAAPLNGPQHVATNHLLSAHFVASVVDKEESPFQGDTALAFARLLGRAYIVNHFQLHRLMHTILLPQVVVALQASAPDEIILFELTRCYIRYAVSGSAVSQLTALWMPHLSCMTLDKCSELLGILGNGGVGRVAVVAEEDYFPLVEAVLKRASLLFHHEHQSRSTGVPPAANLVPGAIADVSTVVSADSVVRFICALVTVNSVHWGEMYVLAATALERSLDGLFVSDVVRVTRALLRRNSHIPYHSLHSRLANRLLIDEAALTDVKIGGLSLLAAALMSSPSSTPPATSVSSNKQLPCDMQTAVLKSPGGADLIGLDGARALAVFRRHGKRLGLRSFAAAMCVAPLAQLPRRSQESVIMHFTSISSALEVPWLVRGMMSLTSQIPEAVDPVSVQRWFSRFTAVDVARQLDMEHAAMLLRILSDDEYSRDCALAKEKIVKHTSTLLLQESVSLDALIPLVVALQRANVFFPHLYSRICRILLANVRQTPWRLLLPVFHVVADEFTRRPHGNGSVFRDVWEQLRTRLMEEAASSLEAEDVVLALNGLAALDVSDRRVFSVLLHRLWTIYLSVCAPTGAEYGSATAETSPKPVVWMDSLLSGCTPSALAVLITTLIYTGRGKVIDAFMPWLLLRTRPVVKDLYPIDLLHLMPALLSCFIAASTMDGDASCDRTAWLCSPVNHTILHTTYDQCRELFLHMYEDEATAKDPTAIRTQRAEWTPKVRVSVSRVPRYLFAELLVALCQCGLRDEAVATASASRVTRRLCMQLPVAELVDLTMALCFHFPPPPTRLEEVTVNDEGGVTRDEKGERYEKKREGTNCISSCKSTEGNDVAAATSSAPAPHQRFLLPVLTALWDRAEELQSSHVDALLRCLRHYYGEKVDADFLDRLLKHKEATLAGVHASHRRPQDTAAAEQGPANLDEPTAEDLFVS</sequence>
<dbReference type="OMA" id="VFKDVWE"/>
<dbReference type="VEuPathDB" id="TriTrypDB:BCY84_11970"/>
<comment type="caution">
    <text evidence="2">The sequence shown here is derived from an EMBL/GenBank/DDBJ whole genome shotgun (WGS) entry which is preliminary data.</text>
</comment>
<dbReference type="VEuPathDB" id="TriTrypDB:TCSYLVIO_003416"/>
<feature type="compositionally biased region" description="Low complexity" evidence="1">
    <location>
        <begin position="100"/>
        <end position="113"/>
    </location>
</feature>
<dbReference type="VEuPathDB" id="TriTrypDB:TcCL_NonESM02087"/>
<feature type="region of interest" description="Disordered" evidence="1">
    <location>
        <begin position="39"/>
        <end position="113"/>
    </location>
</feature>
<gene>
    <name evidence="2" type="ORF">C3747_34g396</name>
</gene>
<dbReference type="OrthoDB" id="273712at2759"/>
<proteinExistence type="predicted"/>
<dbReference type="VEuPathDB" id="TriTrypDB:C3747_34g396"/>
<dbReference type="VEuPathDB" id="TriTrypDB:TcG_03479"/>
<name>A0A2V2X2B9_TRYCR</name>
<dbReference type="VEuPathDB" id="TriTrypDB:ECC02_006665"/>
<evidence type="ECO:0000256" key="1">
    <source>
        <dbReference type="SAM" id="MobiDB-lite"/>
    </source>
</evidence>
<protein>
    <submittedName>
        <fullName evidence="2">Uncharacterized protein</fullName>
    </submittedName>
</protein>
<reference evidence="2 3" key="1">
    <citation type="journal article" date="2018" name="Microb. Genom.">
        <title>Expanding an expanded genome: long-read sequencing of Trypanosoma cruzi.</title>
        <authorList>
            <person name="Berna L."/>
            <person name="Rodriguez M."/>
            <person name="Chiribao M.L."/>
            <person name="Parodi-Talice A."/>
            <person name="Pita S."/>
            <person name="Rijo G."/>
            <person name="Alvarez-Valin F."/>
            <person name="Robello C."/>
        </authorList>
    </citation>
    <scope>NUCLEOTIDE SEQUENCE [LARGE SCALE GENOMIC DNA]</scope>
    <source>
        <strain evidence="2 3">TCC</strain>
    </source>
</reference>
<dbReference type="VEuPathDB" id="TriTrypDB:TcBrA4_0095160"/>
<dbReference type="VEuPathDB" id="TriTrypDB:C4B63_85g76"/>
<dbReference type="VEuPathDB" id="TriTrypDB:TCDM_06234"/>
<accession>A0A2V2X2B9</accession>
<feature type="region of interest" description="Disordered" evidence="1">
    <location>
        <begin position="1251"/>
        <end position="1282"/>
    </location>
</feature>
<dbReference type="VEuPathDB" id="TriTrypDB:TcCLB.511585.140"/>
<evidence type="ECO:0000313" key="2">
    <source>
        <dbReference type="EMBL" id="PWV14615.1"/>
    </source>
</evidence>
<dbReference type="Proteomes" id="UP000246078">
    <property type="component" value="Unassembled WGS sequence"/>
</dbReference>